<protein>
    <submittedName>
        <fullName evidence="2">Uncharacterized protein</fullName>
    </submittedName>
</protein>
<evidence type="ECO:0000256" key="1">
    <source>
        <dbReference type="SAM" id="MobiDB-lite"/>
    </source>
</evidence>
<name>A0ABX8ECS4_9ACTN</name>
<gene>
    <name evidence="2" type="ORF">ENKNEFLB_00562</name>
</gene>
<reference evidence="2 3" key="1">
    <citation type="submission" date="2021-05" db="EMBL/GenBank/DDBJ databases">
        <title>Complete genome of Nocardioides aquaticus KCTC 9944T isolated from meromictic and hypersaline Ekho Lake, Antarctica.</title>
        <authorList>
            <person name="Hwang K."/>
            <person name="Kim K.M."/>
            <person name="Choe H."/>
        </authorList>
    </citation>
    <scope>NUCLEOTIDE SEQUENCE [LARGE SCALE GENOMIC DNA]</scope>
    <source>
        <strain evidence="2 3">KCTC 9944</strain>
    </source>
</reference>
<evidence type="ECO:0000313" key="2">
    <source>
        <dbReference type="EMBL" id="QVT78189.1"/>
    </source>
</evidence>
<evidence type="ECO:0000313" key="3">
    <source>
        <dbReference type="Proteomes" id="UP000679307"/>
    </source>
</evidence>
<dbReference type="Proteomes" id="UP000679307">
    <property type="component" value="Chromosome"/>
</dbReference>
<organism evidence="2 3">
    <name type="scientific">Nocardioides aquaticus</name>
    <dbReference type="NCBI Taxonomy" id="160826"/>
    <lineage>
        <taxon>Bacteria</taxon>
        <taxon>Bacillati</taxon>
        <taxon>Actinomycetota</taxon>
        <taxon>Actinomycetes</taxon>
        <taxon>Propionibacteriales</taxon>
        <taxon>Nocardioidaceae</taxon>
        <taxon>Nocardioides</taxon>
    </lineage>
</organism>
<accession>A0ABX8ECS4</accession>
<proteinExistence type="predicted"/>
<keyword evidence="3" id="KW-1185">Reference proteome</keyword>
<dbReference type="EMBL" id="CP075371">
    <property type="protein sequence ID" value="QVT78189.1"/>
    <property type="molecule type" value="Genomic_DNA"/>
</dbReference>
<feature type="region of interest" description="Disordered" evidence="1">
    <location>
        <begin position="1"/>
        <end position="33"/>
    </location>
</feature>
<sequence>MGIDRASAPESVVSQESLTCTAPAERSVASPPP</sequence>